<gene>
    <name evidence="2" type="ORF">SAMN05421803_12077</name>
</gene>
<proteinExistence type="predicted"/>
<reference evidence="2 3" key="1">
    <citation type="submission" date="2016-11" db="EMBL/GenBank/DDBJ databases">
        <authorList>
            <person name="Jaros S."/>
            <person name="Januszkiewicz K."/>
            <person name="Wedrychowicz H."/>
        </authorList>
    </citation>
    <scope>NUCLEOTIDE SEQUENCE [LARGE SCALE GENOMIC DNA]</scope>
    <source>
        <strain evidence="2 3">CGMCC 4.5723</strain>
    </source>
</reference>
<evidence type="ECO:0000313" key="2">
    <source>
        <dbReference type="EMBL" id="SHK45635.1"/>
    </source>
</evidence>
<feature type="region of interest" description="Disordered" evidence="1">
    <location>
        <begin position="63"/>
        <end position="84"/>
    </location>
</feature>
<name>A0A1M6SLQ4_9ACTN</name>
<dbReference type="EMBL" id="FQZK01000020">
    <property type="protein sequence ID" value="SHK45635.1"/>
    <property type="molecule type" value="Genomic_DNA"/>
</dbReference>
<organism evidence="2 3">
    <name type="scientific">Nocardiopsis flavescens</name>
    <dbReference type="NCBI Taxonomy" id="758803"/>
    <lineage>
        <taxon>Bacteria</taxon>
        <taxon>Bacillati</taxon>
        <taxon>Actinomycetota</taxon>
        <taxon>Actinomycetes</taxon>
        <taxon>Streptosporangiales</taxon>
        <taxon>Nocardiopsidaceae</taxon>
        <taxon>Nocardiopsis</taxon>
    </lineage>
</organism>
<accession>A0A1M6SLQ4</accession>
<feature type="compositionally biased region" description="Low complexity" evidence="1">
    <location>
        <begin position="66"/>
        <end position="84"/>
    </location>
</feature>
<dbReference type="Proteomes" id="UP000184452">
    <property type="component" value="Unassembled WGS sequence"/>
</dbReference>
<dbReference type="AlphaFoldDB" id="A0A1M6SLQ4"/>
<keyword evidence="3" id="KW-1185">Reference proteome</keyword>
<sequence length="214" mass="22079">MAGRTAARDLAGQGAALGLVGRQRGALRLAGQRSALGLVRRQRGALRMAGQRSALRLAGRLRRAGGQRAGGPARELSGPGARGRAVRGLGRLGARVRAGGSGRPLRRPLRRLRDRGGLVAGEALLRSARGVGGVLRLRPGGGGVSGEGPSALRRLRSGRVVVGGAEKVLAVTGLRTVGTVLRRVRMGTDGSLRRRWGWDVTKARARGVSAGVPG</sequence>
<evidence type="ECO:0000256" key="1">
    <source>
        <dbReference type="SAM" id="MobiDB-lite"/>
    </source>
</evidence>
<evidence type="ECO:0000313" key="3">
    <source>
        <dbReference type="Proteomes" id="UP000184452"/>
    </source>
</evidence>
<protein>
    <submittedName>
        <fullName evidence="2">Uncharacterized protein</fullName>
    </submittedName>
</protein>